<sequence>MLPHGFCLALEVTMLIDHFRVESPLLLATAIVKKFLKSSLRRRFRAPGTFTRHDSFTLNLVWRFSKQAPSIQPQHKSIAVYDMCLCLK</sequence>
<evidence type="ECO:0000313" key="1">
    <source>
        <dbReference type="EMBL" id="GIX74736.1"/>
    </source>
</evidence>
<keyword evidence="2" id="KW-1185">Reference proteome</keyword>
<gene>
    <name evidence="1" type="ORF">CEXT_763171</name>
</gene>
<proteinExistence type="predicted"/>
<accession>A0AAV4MRS9</accession>
<comment type="caution">
    <text evidence="1">The sequence shown here is derived from an EMBL/GenBank/DDBJ whole genome shotgun (WGS) entry which is preliminary data.</text>
</comment>
<dbReference type="AlphaFoldDB" id="A0AAV4MRS9"/>
<evidence type="ECO:0000313" key="2">
    <source>
        <dbReference type="Proteomes" id="UP001054945"/>
    </source>
</evidence>
<protein>
    <submittedName>
        <fullName evidence="1">Uncharacterized protein</fullName>
    </submittedName>
</protein>
<name>A0AAV4MRS9_CAEEX</name>
<organism evidence="1 2">
    <name type="scientific">Caerostris extrusa</name>
    <name type="common">Bark spider</name>
    <name type="synonym">Caerostris bankana</name>
    <dbReference type="NCBI Taxonomy" id="172846"/>
    <lineage>
        <taxon>Eukaryota</taxon>
        <taxon>Metazoa</taxon>
        <taxon>Ecdysozoa</taxon>
        <taxon>Arthropoda</taxon>
        <taxon>Chelicerata</taxon>
        <taxon>Arachnida</taxon>
        <taxon>Araneae</taxon>
        <taxon>Araneomorphae</taxon>
        <taxon>Entelegynae</taxon>
        <taxon>Araneoidea</taxon>
        <taxon>Araneidae</taxon>
        <taxon>Caerostris</taxon>
    </lineage>
</organism>
<dbReference type="EMBL" id="BPLR01020092">
    <property type="protein sequence ID" value="GIX74736.1"/>
    <property type="molecule type" value="Genomic_DNA"/>
</dbReference>
<reference evidence="1 2" key="1">
    <citation type="submission" date="2021-06" db="EMBL/GenBank/DDBJ databases">
        <title>Caerostris extrusa draft genome.</title>
        <authorList>
            <person name="Kono N."/>
            <person name="Arakawa K."/>
        </authorList>
    </citation>
    <scope>NUCLEOTIDE SEQUENCE [LARGE SCALE GENOMIC DNA]</scope>
</reference>
<dbReference type="Proteomes" id="UP001054945">
    <property type="component" value="Unassembled WGS sequence"/>
</dbReference>